<gene>
    <name evidence="1" type="ORF">K8P03_08490</name>
</gene>
<reference evidence="1 2" key="1">
    <citation type="submission" date="2021-08" db="EMBL/GenBank/DDBJ databases">
        <title>FDA dAtabase for Regulatory Grade micrObial Sequences (FDA-ARGOS): Supporting development and validation of Infectious Disease Dx tests.</title>
        <authorList>
            <person name="Sproer C."/>
            <person name="Gronow S."/>
            <person name="Severitt S."/>
            <person name="Schroder I."/>
            <person name="Tallon L."/>
            <person name="Sadzewicz L."/>
            <person name="Zhao X."/>
            <person name="Boylan J."/>
            <person name="Ott S."/>
            <person name="Bowen H."/>
            <person name="Vavikolanu K."/>
            <person name="Hazen T."/>
            <person name="Aluvathingal J."/>
            <person name="Nadendla S."/>
            <person name="Lowell S."/>
            <person name="Myers T."/>
            <person name="Yan Y."/>
            <person name="Sichtig H."/>
        </authorList>
    </citation>
    <scope>NUCLEOTIDE SEQUENCE [LARGE SCALE GENOMIC DNA]</scope>
    <source>
        <strain evidence="1 2">FDAARGOS_1460</strain>
    </source>
</reference>
<name>A0ABS7T0K7_9FIRM</name>
<accession>A0ABS7T0K7</accession>
<keyword evidence="2" id="KW-1185">Reference proteome</keyword>
<sequence>MTDRVASQTSAMTQKLAEVLFRAFQDESLKMIRASKQKTADLIKESKLKKFGEYDLEKLNRLSGSYGLGNINLDKSYYGVFEEFAIKNKMPFSKSVDEKGNYNIYFSNKNKKEMTYFPKFVLNKNELNKNDIINHAKMGKSKQILVINNLTEDEMKIIDLLKESNDLKYAKVENRLVISKDDYEKFLNEYREVKAIIKGKDGKDLVESLNNKKLLNEVIKCKDKKDIEQNRHYIIVDAANPNKTIDLYKEKQKYLTNKDNLTEDEISKILKQSWYMTTPVIMTDMEYTNLLRMKPGEQIHELNSKAKYIFIEEIRNELSHEEISEIDINVNIKEEQLNNSKTFSAKDFDIILNSKDDNKDKNNEITKERSR</sequence>
<organism evidence="1 2">
    <name type="scientific">Anaerococcus murdochii</name>
    <dbReference type="NCBI Taxonomy" id="411577"/>
    <lineage>
        <taxon>Bacteria</taxon>
        <taxon>Bacillati</taxon>
        <taxon>Bacillota</taxon>
        <taxon>Tissierellia</taxon>
        <taxon>Tissierellales</taxon>
        <taxon>Peptoniphilaceae</taxon>
        <taxon>Anaerococcus</taxon>
    </lineage>
</organism>
<protein>
    <submittedName>
        <fullName evidence="1">Uncharacterized protein</fullName>
    </submittedName>
</protein>
<dbReference type="RefSeq" id="WP_223420263.1">
    <property type="nucleotide sequence ID" value="NZ_JAIPME010000002.1"/>
</dbReference>
<evidence type="ECO:0000313" key="2">
    <source>
        <dbReference type="Proteomes" id="UP000734271"/>
    </source>
</evidence>
<evidence type="ECO:0000313" key="1">
    <source>
        <dbReference type="EMBL" id="MBZ2387318.1"/>
    </source>
</evidence>
<dbReference type="EMBL" id="JAIPME010000002">
    <property type="protein sequence ID" value="MBZ2387318.1"/>
    <property type="molecule type" value="Genomic_DNA"/>
</dbReference>
<comment type="caution">
    <text evidence="1">The sequence shown here is derived from an EMBL/GenBank/DDBJ whole genome shotgun (WGS) entry which is preliminary data.</text>
</comment>
<proteinExistence type="predicted"/>
<dbReference type="Proteomes" id="UP000734271">
    <property type="component" value="Unassembled WGS sequence"/>
</dbReference>